<dbReference type="InterPro" id="IPR015943">
    <property type="entry name" value="WD40/YVTN_repeat-like_dom_sf"/>
</dbReference>
<feature type="repeat" description="WD" evidence="3">
    <location>
        <begin position="170"/>
        <end position="196"/>
    </location>
</feature>
<name>A0AAD9IUW4_9ANNE</name>
<organism evidence="4 5">
    <name type="scientific">Paralvinella palmiformis</name>
    <dbReference type="NCBI Taxonomy" id="53620"/>
    <lineage>
        <taxon>Eukaryota</taxon>
        <taxon>Metazoa</taxon>
        <taxon>Spiralia</taxon>
        <taxon>Lophotrochozoa</taxon>
        <taxon>Annelida</taxon>
        <taxon>Polychaeta</taxon>
        <taxon>Sedentaria</taxon>
        <taxon>Canalipalpata</taxon>
        <taxon>Terebellida</taxon>
        <taxon>Terebelliformia</taxon>
        <taxon>Alvinellidae</taxon>
        <taxon>Paralvinella</taxon>
    </lineage>
</organism>
<feature type="repeat" description="WD" evidence="3">
    <location>
        <begin position="87"/>
        <end position="128"/>
    </location>
</feature>
<dbReference type="InterPro" id="IPR001680">
    <property type="entry name" value="WD40_rpt"/>
</dbReference>
<dbReference type="InterPro" id="IPR036322">
    <property type="entry name" value="WD40_repeat_dom_sf"/>
</dbReference>
<dbReference type="PROSITE" id="PS50294">
    <property type="entry name" value="WD_REPEATS_REGION"/>
    <property type="match status" value="1"/>
</dbReference>
<dbReference type="SMART" id="SM00320">
    <property type="entry name" value="WD40"/>
    <property type="match status" value="4"/>
</dbReference>
<sequence>MGKLFSRYKYKHVMYGKSSQMDFEHGSDAQNESTDFTNINTVRQLEQVHSEPVTCVVHVDSGVCLSGSKDQTLVLYNYENGKRKQTWLGHEKEVTKVAYGSHIKSYFSGSRDKNINMWQIDSVDPVLQFKGHDLIISGLAINSVDLYDMFEEEVGNSKYQTQSEYCLDVDNSQMCSGSRDNSLRLWCLSTGECLRQNSVTRNLVTHVNWAEDSDIIAQTGEDKEVKIWDARTLAVVQRFARKQHIQSWCDISEDKMYCLTCSNGFQGNGCEATIVCVKLQHGSSCPSDDLQSWRRNKSSRNNSVLVLMFFV</sequence>
<comment type="caution">
    <text evidence="4">The sequence shown here is derived from an EMBL/GenBank/DDBJ whole genome shotgun (WGS) entry which is preliminary data.</text>
</comment>
<dbReference type="PANTHER" id="PTHR19869">
    <property type="entry name" value="SPERMATID WD-REPEAT PROTEIN"/>
    <property type="match status" value="1"/>
</dbReference>
<keyword evidence="1 3" id="KW-0853">WD repeat</keyword>
<evidence type="ECO:0000313" key="5">
    <source>
        <dbReference type="Proteomes" id="UP001208570"/>
    </source>
</evidence>
<dbReference type="PROSITE" id="PS50082">
    <property type="entry name" value="WD_REPEATS_2"/>
    <property type="match status" value="3"/>
</dbReference>
<evidence type="ECO:0000313" key="4">
    <source>
        <dbReference type="EMBL" id="KAK2140540.1"/>
    </source>
</evidence>
<dbReference type="InterPro" id="IPR020472">
    <property type="entry name" value="WD40_PAC1"/>
</dbReference>
<evidence type="ECO:0000256" key="3">
    <source>
        <dbReference type="PROSITE-ProRule" id="PRU00221"/>
    </source>
</evidence>
<protein>
    <submittedName>
        <fullName evidence="4">Uncharacterized protein</fullName>
    </submittedName>
</protein>
<keyword evidence="5" id="KW-1185">Reference proteome</keyword>
<evidence type="ECO:0000256" key="1">
    <source>
        <dbReference type="ARBA" id="ARBA00022574"/>
    </source>
</evidence>
<dbReference type="Gene3D" id="2.130.10.10">
    <property type="entry name" value="YVTN repeat-like/Quinoprotein amine dehydrogenase"/>
    <property type="match status" value="2"/>
</dbReference>
<proteinExistence type="predicted"/>
<gene>
    <name evidence="4" type="ORF">LSH36_1321g00005</name>
</gene>
<feature type="repeat" description="WD" evidence="3">
    <location>
        <begin position="204"/>
        <end position="238"/>
    </location>
</feature>
<dbReference type="AlphaFoldDB" id="A0AAD9IUW4"/>
<evidence type="ECO:0000256" key="2">
    <source>
        <dbReference type="ARBA" id="ARBA00022737"/>
    </source>
</evidence>
<dbReference type="PANTHER" id="PTHR19869:SF1">
    <property type="entry name" value="WD REPEAT-CONTAINING PROTEIN 31"/>
    <property type="match status" value="1"/>
</dbReference>
<dbReference type="InterPro" id="IPR040066">
    <property type="entry name" value="WDR31"/>
</dbReference>
<dbReference type="EMBL" id="JAODUP010001321">
    <property type="protein sequence ID" value="KAK2140540.1"/>
    <property type="molecule type" value="Genomic_DNA"/>
</dbReference>
<accession>A0AAD9IUW4</accession>
<reference evidence="4" key="1">
    <citation type="journal article" date="2023" name="Mol. Biol. Evol.">
        <title>Third-Generation Sequencing Reveals the Adaptive Role of the Epigenome in Three Deep-Sea Polychaetes.</title>
        <authorList>
            <person name="Perez M."/>
            <person name="Aroh O."/>
            <person name="Sun Y."/>
            <person name="Lan Y."/>
            <person name="Juniper S.K."/>
            <person name="Young C.R."/>
            <person name="Angers B."/>
            <person name="Qian P.Y."/>
        </authorList>
    </citation>
    <scope>NUCLEOTIDE SEQUENCE</scope>
    <source>
        <strain evidence="4">P08H-3</strain>
    </source>
</reference>
<dbReference type="PRINTS" id="PR00320">
    <property type="entry name" value="GPROTEINBRPT"/>
</dbReference>
<keyword evidence="2" id="KW-0677">Repeat</keyword>
<dbReference type="Proteomes" id="UP001208570">
    <property type="component" value="Unassembled WGS sequence"/>
</dbReference>
<dbReference type="Pfam" id="PF00400">
    <property type="entry name" value="WD40"/>
    <property type="match status" value="4"/>
</dbReference>
<dbReference type="SUPFAM" id="SSF50978">
    <property type="entry name" value="WD40 repeat-like"/>
    <property type="match status" value="1"/>
</dbReference>